<dbReference type="GO" id="GO:0004312">
    <property type="term" value="F:fatty acid synthase activity"/>
    <property type="evidence" value="ECO:0007669"/>
    <property type="project" value="InterPro"/>
</dbReference>
<feature type="active site" description="For beta-ketoacyl synthase activity" evidence="14">
    <location>
        <position position="1277"/>
    </location>
</feature>
<evidence type="ECO:0000313" key="18">
    <source>
        <dbReference type="EMBL" id="RDW58706.1"/>
    </source>
</evidence>
<evidence type="ECO:0000256" key="12">
    <source>
        <dbReference type="ARBA" id="ARBA00048508"/>
    </source>
</evidence>
<sequence length="1699" mass="186919">MVDTNSTKRESVAFRQDNAVARQSIISCPCRLSAHDAAPTIFGRRAEAVVHPSGRTPCPSVLFPCEMVELSALECEHLIDVDDRIDTQDVVLARCMAERIIEIGPSDTLLNMAKRTIALKYKTHDIANSMQREFLSYKKDAKAIYFEEDPVEEDVAVPVPDAAVAGPPSSPAIVTSTPPKAGGALPVTDKAIAATEILKILVSHSLKKAVDQVASSSSIKALAGGRSTLQNEIIGDLGNEFGPLPEGAEDLPLEDLSNALQASFEGRLGKQSMSLIGKLVSSKMPGGFNLAAVRKYLQDRWGFAAGRQDSVLLLAIIHQPGGRISGEAEAQLFLDGLVQTHAAASGLSLTATQDDARKTSAANVSVDLAMLDHLRQDELNFDKKILDLYAKKLKIDLQTKSISTTEVQNSVQAELDHLTDELGEAYATGIKPRFTPLKARIYDSYWNWAQQDLLKLVHDVVNGLELSQDELNNQVNRLANRSNQRLLKSVRYHAGKLSKPSNGMEKTSLTATTAVRVLIEDIQTALNSPPVFRLASGVFSPRTIIDLLGNVRYVEVPKEGQVRNKGLQLTRPSLAKQFPPRRPSVVTRSNFCQCEEPLKDMCRNCVRFHEISLLQIRTKSNNNWGYNQSLTETYLRHLDHAASCGVSFSGKTVLVTGAGFGSIGAKLVQGLLSGGAQVVVTSSSYSSKVTKDYQDMYAYYGTKCSRLVVVPFNQGSRQDTENLVNYIYDEKAGLGWDLDHIIPFAAISENGREIDNLDSRSELAHRVMLTNTLRLLGAVKKQKNERKIRTRPAQVILPLSPNHGTFGNDGLYSESKLGLEALFNKWHSEAWSDYLSICGASIGWTRGTGLMSGNDIIAEGIEDLGVKTFSQDEMAFAILGLMASPLFSACQIEPLFADLSGGMDAVHNLKEVTSRLRATITETSNIRRAIAEEDSIDRKIEEHNIHLSDRSSHLLSRRANINIEFPPLLDYKEVERINEHLLGMVDLESVVVITGFSELGPYGNSRTRWEMEAFGKFSVEGCIQMAWMMGLIKNSGPLLNGKQCPGWVDIKSGEAISDLDIKKKYEAHILAHTGIRVVEPRPADGSNPWRKQFLHEVIIQHDLEIFEASKETALDFLREHGDKVNIAEIPETGEYTIQIRKGAVLMIPKALEFNHAVGGQIPTGWNPRVYGISEDIISQVDQASLYALVCTVEAFLSAGITDTYELYKYIHVSELGNCVGSGLGGVASLQKMFKQRFMDKPVQKDILAETFINTIGAWINMLLLSSSGPTSTPVGACATAIESLDVGYGLIVNGKAKACLVGGLDDMTQDISYEFANMKATINATNDMAHGRDPKEMSRPTATTRNGFVESEGCGLQLLTTAKLAIEMGLPIYGIVALTQTAMDKIGRSVPAPGKGILTTVKEAPTSYPSPMLDIKYRKRNLDLRFSQIEEARETDLLYLEDETSVLKSENHAGIDVQEYTKERKINIEAEAQRQWKESLKSYGNQFWHGDSRISPLRGALAVWGLTIDDLGVASFHGTSTKLSEKNESEVIHRQLTHLGRTPGNDILCVFQKHLTGHPKGAAGAWMINGCLQILSSGLVPGNRNADNIDASLSSFSHLTFPNKNIQTSGIKAFSVTSFGFGQKGGQAIGVHPDYLFATLDEATYLEYKHKREERRLKADRFFQNAMLRNSLFVAKERPPYEEDEDRGLQFIMDPTTRV</sequence>
<proteinExistence type="inferred from homology"/>
<comment type="similarity">
    <text evidence="1 13">Belongs to the thiolase-like superfamily. Fungal fatty acid synthetase subunit alpha family.</text>
</comment>
<evidence type="ECO:0000256" key="5">
    <source>
        <dbReference type="ARBA" id="ARBA00022450"/>
    </source>
</evidence>
<dbReference type="EMBL" id="PDLM01000017">
    <property type="protein sequence ID" value="RDW58706.1"/>
    <property type="molecule type" value="Genomic_DNA"/>
</dbReference>
<dbReference type="InterPro" id="IPR014031">
    <property type="entry name" value="Ketoacyl_synth_C"/>
</dbReference>
<dbReference type="SUPFAM" id="SSF51735">
    <property type="entry name" value="NAD(P)-binding Rossmann-fold domains"/>
    <property type="match status" value="1"/>
</dbReference>
<feature type="domain" description="Ketosynthase family 3 (KS3)" evidence="17">
    <location>
        <begin position="1091"/>
        <end position="1632"/>
    </location>
</feature>
<dbReference type="EC" id="1.1.1.100" evidence="2"/>
<evidence type="ECO:0000256" key="13">
    <source>
        <dbReference type="PIRNR" id="PIRNR000454"/>
    </source>
</evidence>
<keyword evidence="19" id="KW-1185">Reference proteome</keyword>
<dbReference type="InterPro" id="IPR009081">
    <property type="entry name" value="PP-bd_ACP"/>
</dbReference>
<keyword evidence="8" id="KW-0276">Fatty acid metabolism</keyword>
<dbReference type="FunFam" id="3.40.50.720:FF:000168">
    <property type="entry name" value="Fatty acid synthase subunit alpha"/>
    <property type="match status" value="1"/>
</dbReference>
<keyword evidence="11" id="KW-0443">Lipid metabolism</keyword>
<dbReference type="InterPro" id="IPR014030">
    <property type="entry name" value="Ketoacyl_synth_N"/>
</dbReference>
<dbReference type="EC" id="2.3.1.41" evidence="3"/>
<feature type="domain" description="Carrier" evidence="16">
    <location>
        <begin position="191"/>
        <end position="267"/>
    </location>
</feature>
<dbReference type="CDD" id="cd00828">
    <property type="entry name" value="elong_cond_enzymes"/>
    <property type="match status" value="1"/>
</dbReference>
<accession>A0A3D8QA54</accession>
<gene>
    <name evidence="18" type="ORF">BP6252_13182</name>
</gene>
<dbReference type="InterPro" id="IPR047224">
    <property type="entry name" value="FAS_alpha_su_C"/>
</dbReference>
<evidence type="ECO:0000256" key="4">
    <source>
        <dbReference type="ARBA" id="ARBA00014008"/>
    </source>
</evidence>
<dbReference type="InterPro" id="IPR016039">
    <property type="entry name" value="Thiolase-like"/>
</dbReference>
<dbReference type="InterPro" id="IPR050830">
    <property type="entry name" value="Fungal_FAS"/>
</dbReference>
<name>A0A3D8QA54_9HELO</name>
<dbReference type="OrthoDB" id="4251012at2759"/>
<evidence type="ECO:0000259" key="17">
    <source>
        <dbReference type="PROSITE" id="PS52004"/>
    </source>
</evidence>
<dbReference type="SUPFAM" id="SSF53901">
    <property type="entry name" value="Thiolase-like"/>
    <property type="match status" value="2"/>
</dbReference>
<comment type="caution">
    <text evidence="18">The sequence shown here is derived from an EMBL/GenBank/DDBJ whole genome shotgun (WGS) entry which is preliminary data.</text>
</comment>
<dbReference type="InterPro" id="IPR026025">
    <property type="entry name" value="FAS_alpha_yeast"/>
</dbReference>
<keyword evidence="10" id="KW-0560">Oxidoreductase</keyword>
<dbReference type="InterPro" id="IPR041550">
    <property type="entry name" value="FASI_helical"/>
</dbReference>
<dbReference type="PROSITE" id="PS00606">
    <property type="entry name" value="KS3_1"/>
    <property type="match status" value="1"/>
</dbReference>
<protein>
    <recommendedName>
        <fullName evidence="4">Fatty acid synthase subunit alpha</fullName>
        <ecNumber evidence="2">1.1.1.100</ecNumber>
        <ecNumber evidence="3">2.3.1.41</ecNumber>
    </recommendedName>
</protein>
<dbReference type="STRING" id="1849047.A0A3D8QA54"/>
<keyword evidence="6" id="KW-0597">Phosphoprotein</keyword>
<dbReference type="Pfam" id="PF02801">
    <property type="entry name" value="Ketoacyl-synt_C"/>
    <property type="match status" value="1"/>
</dbReference>
<evidence type="ECO:0000256" key="3">
    <source>
        <dbReference type="ARBA" id="ARBA00013191"/>
    </source>
</evidence>
<dbReference type="GO" id="GO:0004316">
    <property type="term" value="F:3-oxoacyl-[acyl-carrier-protein] reductase (NADPH) activity"/>
    <property type="evidence" value="ECO:0007669"/>
    <property type="project" value="UniProtKB-EC"/>
</dbReference>
<evidence type="ECO:0000256" key="9">
    <source>
        <dbReference type="ARBA" id="ARBA00022857"/>
    </source>
</evidence>
<dbReference type="InterPro" id="IPR020841">
    <property type="entry name" value="PKS_Beta-ketoAc_synthase_dom"/>
</dbReference>
<dbReference type="Pfam" id="PF00109">
    <property type="entry name" value="ketoacyl-synt"/>
    <property type="match status" value="1"/>
</dbReference>
<comment type="catalytic activity">
    <reaction evidence="12">
        <text>a (3R)-hydroxyacyl-[ACP] + NADP(+) = a 3-oxoacyl-[ACP] + NADPH + H(+)</text>
        <dbReference type="Rhea" id="RHEA:17397"/>
        <dbReference type="Rhea" id="RHEA-COMP:9916"/>
        <dbReference type="Rhea" id="RHEA-COMP:9945"/>
        <dbReference type="ChEBI" id="CHEBI:15378"/>
        <dbReference type="ChEBI" id="CHEBI:57783"/>
        <dbReference type="ChEBI" id="CHEBI:58349"/>
        <dbReference type="ChEBI" id="CHEBI:78776"/>
        <dbReference type="ChEBI" id="CHEBI:78827"/>
        <dbReference type="EC" id="1.1.1.100"/>
    </reaction>
</comment>
<keyword evidence="7 13" id="KW-0808">Transferase</keyword>
<dbReference type="Gene3D" id="3.40.50.720">
    <property type="entry name" value="NAD(P)-binding Rossmann-like Domain"/>
    <property type="match status" value="1"/>
</dbReference>
<dbReference type="CDD" id="cd08950">
    <property type="entry name" value="KR_fFAS_SDR_c_like"/>
    <property type="match status" value="1"/>
</dbReference>
<dbReference type="FunFam" id="3.90.25.70:FF:000001">
    <property type="entry name" value="Fatty acid synthase subunit alpha"/>
    <property type="match status" value="1"/>
</dbReference>
<reference evidence="18 19" key="1">
    <citation type="journal article" date="2018" name="IMA Fungus">
        <title>IMA Genome-F 9: Draft genome sequence of Annulohypoxylon stygium, Aspergillus mulundensis, Berkeleyomyces basicola (syn. Thielaviopsis basicola), Ceratocystis smalleyi, two Cercospora beticola strains, Coleophoma cylindrospora, Fusarium fracticaudum, Phialophora cf. hyalina, and Morchella septimelata.</title>
        <authorList>
            <person name="Wingfield B.D."/>
            <person name="Bills G.F."/>
            <person name="Dong Y."/>
            <person name="Huang W."/>
            <person name="Nel W.J."/>
            <person name="Swalarsk-Parry B.S."/>
            <person name="Vaghefi N."/>
            <person name="Wilken P.M."/>
            <person name="An Z."/>
            <person name="de Beer Z.W."/>
            <person name="De Vos L."/>
            <person name="Chen L."/>
            <person name="Duong T.A."/>
            <person name="Gao Y."/>
            <person name="Hammerbacher A."/>
            <person name="Kikkert J.R."/>
            <person name="Li Y."/>
            <person name="Li H."/>
            <person name="Li K."/>
            <person name="Li Q."/>
            <person name="Liu X."/>
            <person name="Ma X."/>
            <person name="Naidoo K."/>
            <person name="Pethybridge S.J."/>
            <person name="Sun J."/>
            <person name="Steenkamp E.T."/>
            <person name="van der Nest M.A."/>
            <person name="van Wyk S."/>
            <person name="Wingfield M.J."/>
            <person name="Xiong C."/>
            <person name="Yue Q."/>
            <person name="Zhang X."/>
        </authorList>
    </citation>
    <scope>NUCLEOTIDE SEQUENCE [LARGE SCALE GENOMIC DNA]</scope>
    <source>
        <strain evidence="18 19">BP6252</strain>
    </source>
</reference>
<dbReference type="Proteomes" id="UP000256645">
    <property type="component" value="Unassembled WGS sequence"/>
</dbReference>
<keyword evidence="5 13" id="KW-0596">Phosphopantetheine</keyword>
<evidence type="ECO:0000256" key="11">
    <source>
        <dbReference type="ARBA" id="ARBA00023160"/>
    </source>
</evidence>
<evidence type="ECO:0000256" key="7">
    <source>
        <dbReference type="ARBA" id="ARBA00022679"/>
    </source>
</evidence>
<keyword evidence="11" id="KW-0444">Lipid biosynthesis</keyword>
<dbReference type="Gene3D" id="3.90.25.70">
    <property type="match status" value="1"/>
</dbReference>
<evidence type="ECO:0000256" key="2">
    <source>
        <dbReference type="ARBA" id="ARBA00012948"/>
    </source>
</evidence>
<evidence type="ECO:0000256" key="1">
    <source>
        <dbReference type="ARBA" id="ARBA00007485"/>
    </source>
</evidence>
<dbReference type="PROSITE" id="PS52004">
    <property type="entry name" value="KS3_2"/>
    <property type="match status" value="1"/>
</dbReference>
<dbReference type="Gene3D" id="6.10.140.1410">
    <property type="match status" value="1"/>
</dbReference>
<dbReference type="PANTHER" id="PTHR10982">
    <property type="entry name" value="MALONYL COA-ACYL CARRIER PROTEIN TRANSACYLASE"/>
    <property type="match status" value="1"/>
</dbReference>
<evidence type="ECO:0000259" key="16">
    <source>
        <dbReference type="PROSITE" id="PS50075"/>
    </source>
</evidence>
<dbReference type="PROSITE" id="PS50075">
    <property type="entry name" value="CARRIER"/>
    <property type="match status" value="1"/>
</dbReference>
<dbReference type="GO" id="GO:0008897">
    <property type="term" value="F:holo-[acyl-carrier-protein] synthase activity"/>
    <property type="evidence" value="ECO:0007669"/>
    <property type="project" value="InterPro"/>
</dbReference>
<feature type="modified residue" description="O-(pantetheine 4'-phosphoryl)serine" evidence="15">
    <location>
        <position position="227"/>
    </location>
</feature>
<keyword evidence="9" id="KW-0521">NADP</keyword>
<keyword evidence="11" id="KW-0275">Fatty acid biosynthesis</keyword>
<dbReference type="InterPro" id="IPR018201">
    <property type="entry name" value="Ketoacyl_synth_AS"/>
</dbReference>
<dbReference type="GO" id="GO:0044550">
    <property type="term" value="P:secondary metabolite biosynthetic process"/>
    <property type="evidence" value="ECO:0007669"/>
    <property type="project" value="UniProtKB-ARBA"/>
</dbReference>
<evidence type="ECO:0000256" key="15">
    <source>
        <dbReference type="PIRSR" id="PIRSR000454-4"/>
    </source>
</evidence>
<dbReference type="GO" id="GO:0004315">
    <property type="term" value="F:3-oxoacyl-[acyl-carrier-protein] synthase activity"/>
    <property type="evidence" value="ECO:0007669"/>
    <property type="project" value="UniProtKB-EC"/>
</dbReference>
<dbReference type="PIRSF" id="PIRSF000454">
    <property type="entry name" value="FAS_yeast_alpha"/>
    <property type="match status" value="1"/>
</dbReference>
<dbReference type="Pfam" id="PF18314">
    <property type="entry name" value="FAS_I_H"/>
    <property type="match status" value="1"/>
</dbReference>
<dbReference type="Gene3D" id="3.40.47.10">
    <property type="match status" value="1"/>
</dbReference>
<dbReference type="GO" id="GO:0005835">
    <property type="term" value="C:fatty acid synthase complex"/>
    <property type="evidence" value="ECO:0007669"/>
    <property type="project" value="InterPro"/>
</dbReference>
<evidence type="ECO:0000256" key="6">
    <source>
        <dbReference type="ARBA" id="ARBA00022553"/>
    </source>
</evidence>
<organism evidence="18 19">
    <name type="scientific">Coleophoma cylindrospora</name>
    <dbReference type="NCBI Taxonomy" id="1849047"/>
    <lineage>
        <taxon>Eukaryota</taxon>
        <taxon>Fungi</taxon>
        <taxon>Dikarya</taxon>
        <taxon>Ascomycota</taxon>
        <taxon>Pezizomycotina</taxon>
        <taxon>Leotiomycetes</taxon>
        <taxon>Helotiales</taxon>
        <taxon>Dermateaceae</taxon>
        <taxon>Coleophoma</taxon>
    </lineage>
</organism>
<evidence type="ECO:0000256" key="14">
    <source>
        <dbReference type="PIRSR" id="PIRSR000454-1"/>
    </source>
</evidence>
<dbReference type="InterPro" id="IPR036291">
    <property type="entry name" value="NAD(P)-bd_dom_sf"/>
</dbReference>
<evidence type="ECO:0000256" key="8">
    <source>
        <dbReference type="ARBA" id="ARBA00022832"/>
    </source>
</evidence>
<dbReference type="InterPro" id="IPR040899">
    <property type="entry name" value="Fas_alpha_ACP"/>
</dbReference>
<dbReference type="Gene3D" id="3.30.70.2490">
    <property type="match status" value="1"/>
</dbReference>
<evidence type="ECO:0000313" key="19">
    <source>
        <dbReference type="Proteomes" id="UP000256645"/>
    </source>
</evidence>
<dbReference type="Pfam" id="PF18325">
    <property type="entry name" value="Fas_alpha_ACP"/>
    <property type="match status" value="1"/>
</dbReference>
<evidence type="ECO:0000256" key="10">
    <source>
        <dbReference type="ARBA" id="ARBA00023002"/>
    </source>
</evidence>
<dbReference type="PANTHER" id="PTHR10982:SF21">
    <property type="entry name" value="FATTY ACID SYNTHASE SUBUNIT BETA"/>
    <property type="match status" value="1"/>
</dbReference>
<dbReference type="FunFam" id="3.30.70.2490:FF:000001">
    <property type="entry name" value="Fatty acid synthase subunit alpha"/>
    <property type="match status" value="1"/>
</dbReference>
<dbReference type="GO" id="GO:0042759">
    <property type="term" value="P:long-chain fatty acid biosynthetic process"/>
    <property type="evidence" value="ECO:0007669"/>
    <property type="project" value="UniProtKB-UniRule"/>
</dbReference>